<dbReference type="EMBL" id="QXQA01000015">
    <property type="protein sequence ID" value="RIX50263.1"/>
    <property type="molecule type" value="Genomic_DNA"/>
</dbReference>
<keyword evidence="1" id="KW-1133">Transmembrane helix</keyword>
<feature type="transmembrane region" description="Helical" evidence="1">
    <location>
        <begin position="120"/>
        <end position="141"/>
    </location>
</feature>
<dbReference type="Proteomes" id="UP000266482">
    <property type="component" value="Unassembled WGS sequence"/>
</dbReference>
<evidence type="ECO:0000313" key="2">
    <source>
        <dbReference type="EMBL" id="RIX50263.1"/>
    </source>
</evidence>
<proteinExistence type="predicted"/>
<organism evidence="2 3">
    <name type="scientific">Paenibacillus nanensis</name>
    <dbReference type="NCBI Taxonomy" id="393251"/>
    <lineage>
        <taxon>Bacteria</taxon>
        <taxon>Bacillati</taxon>
        <taxon>Bacillota</taxon>
        <taxon>Bacilli</taxon>
        <taxon>Bacillales</taxon>
        <taxon>Paenibacillaceae</taxon>
        <taxon>Paenibacillus</taxon>
    </lineage>
</organism>
<name>A0A3A1UVE8_9BACL</name>
<sequence>MKQGTTLFLKITIIVIGLAALAVCIWVLPGIASRDAEAHPETAYLQYPFLISAYVLAIPFLAGLYQTLKLLNEIDRNRAFSEYAVKALWRIKNNAALVSLIIAAAVLYVMAGMGGDRTGVIMLGFIGLFASSVVAVFAALLQKVLQDAIAIQAENELTV</sequence>
<dbReference type="AlphaFoldDB" id="A0A3A1UVE8"/>
<dbReference type="Pfam" id="PF11188">
    <property type="entry name" value="DUF2975"/>
    <property type="match status" value="1"/>
</dbReference>
<reference evidence="2 3" key="1">
    <citation type="submission" date="2018-09" db="EMBL/GenBank/DDBJ databases">
        <title>Paenibacillus aracenensis nov. sp. isolated from a cave in southern Spain.</title>
        <authorList>
            <person name="Jurado V."/>
            <person name="Gutierrez-Patricio S."/>
            <person name="Gonzalez-Pimentel J.L."/>
            <person name="Miller A.Z."/>
            <person name="Laiz L."/>
            <person name="Saiz-Jimenez C."/>
        </authorList>
    </citation>
    <scope>NUCLEOTIDE SEQUENCE [LARGE SCALE GENOMIC DNA]</scope>
    <source>
        <strain evidence="2 3">DSM 22867</strain>
    </source>
</reference>
<dbReference type="OrthoDB" id="1100174at2"/>
<feature type="transmembrane region" description="Helical" evidence="1">
    <location>
        <begin position="7"/>
        <end position="29"/>
    </location>
</feature>
<protein>
    <submittedName>
        <fullName evidence="2">DUF2975 domain-containing protein</fullName>
    </submittedName>
</protein>
<accession>A0A3A1UVE8</accession>
<evidence type="ECO:0000313" key="3">
    <source>
        <dbReference type="Proteomes" id="UP000266482"/>
    </source>
</evidence>
<dbReference type="InterPro" id="IPR021354">
    <property type="entry name" value="DUF2975"/>
</dbReference>
<keyword evidence="1" id="KW-0812">Transmembrane</keyword>
<dbReference type="RefSeq" id="WP_119602012.1">
    <property type="nucleotide sequence ID" value="NZ_QXQA01000015.1"/>
</dbReference>
<feature type="transmembrane region" description="Helical" evidence="1">
    <location>
        <begin position="95"/>
        <end position="114"/>
    </location>
</feature>
<comment type="caution">
    <text evidence="2">The sequence shown here is derived from an EMBL/GenBank/DDBJ whole genome shotgun (WGS) entry which is preliminary data.</text>
</comment>
<evidence type="ECO:0000256" key="1">
    <source>
        <dbReference type="SAM" id="Phobius"/>
    </source>
</evidence>
<gene>
    <name evidence="2" type="ORF">D3P08_20640</name>
</gene>
<keyword evidence="3" id="KW-1185">Reference proteome</keyword>
<feature type="transmembrane region" description="Helical" evidence="1">
    <location>
        <begin position="49"/>
        <end position="68"/>
    </location>
</feature>
<keyword evidence="1" id="KW-0472">Membrane</keyword>